<keyword evidence="3" id="KW-1185">Reference proteome</keyword>
<feature type="compositionally biased region" description="Polar residues" evidence="1">
    <location>
        <begin position="228"/>
        <end position="238"/>
    </location>
</feature>
<proteinExistence type="predicted"/>
<feature type="compositionally biased region" description="Basic and acidic residues" evidence="1">
    <location>
        <begin position="311"/>
        <end position="322"/>
    </location>
</feature>
<protein>
    <recommendedName>
        <fullName evidence="4">IQ domain-containing protein C</fullName>
    </recommendedName>
</protein>
<dbReference type="PROSITE" id="PS50096">
    <property type="entry name" value="IQ"/>
    <property type="match status" value="1"/>
</dbReference>
<feature type="compositionally biased region" description="Low complexity" evidence="1">
    <location>
        <begin position="173"/>
        <end position="187"/>
    </location>
</feature>
<feature type="region of interest" description="Disordered" evidence="1">
    <location>
        <begin position="147"/>
        <end position="246"/>
    </location>
</feature>
<evidence type="ECO:0000313" key="3">
    <source>
        <dbReference type="Proteomes" id="UP000694552"/>
    </source>
</evidence>
<feature type="compositionally biased region" description="Polar residues" evidence="1">
    <location>
        <begin position="194"/>
        <end position="203"/>
    </location>
</feature>
<feature type="region of interest" description="Disordered" evidence="1">
    <location>
        <begin position="468"/>
        <end position="553"/>
    </location>
</feature>
<dbReference type="InterPro" id="IPR000048">
    <property type="entry name" value="IQ_motif_EF-hand-BS"/>
</dbReference>
<feature type="compositionally biased region" description="Basic and acidic residues" evidence="1">
    <location>
        <begin position="476"/>
        <end position="493"/>
    </location>
</feature>
<feature type="region of interest" description="Disordered" evidence="1">
    <location>
        <begin position="77"/>
        <end position="130"/>
    </location>
</feature>
<dbReference type="PANTHER" id="PTHR16049:SF8">
    <property type="entry name" value="IQ DOMAIN-CONTAINING PROTEIN C"/>
    <property type="match status" value="1"/>
</dbReference>
<dbReference type="AlphaFoldDB" id="A0A8C8BT78"/>
<feature type="compositionally biased region" description="Pro residues" evidence="1">
    <location>
        <begin position="286"/>
        <end position="299"/>
    </location>
</feature>
<evidence type="ECO:0008006" key="4">
    <source>
        <dbReference type="Google" id="ProtNLM"/>
    </source>
</evidence>
<name>A0A8C8BT78_9STRI</name>
<feature type="compositionally biased region" description="Gly residues" evidence="1">
    <location>
        <begin position="353"/>
        <end position="362"/>
    </location>
</feature>
<dbReference type="Ensembl" id="ENSOSUT00000023976.1">
    <property type="protein sequence ID" value="ENSOSUP00000023272.1"/>
    <property type="gene ID" value="ENSOSUG00000015915.1"/>
</dbReference>
<reference evidence="2" key="1">
    <citation type="submission" date="2025-08" db="UniProtKB">
        <authorList>
            <consortium name="Ensembl"/>
        </authorList>
    </citation>
    <scope>IDENTIFICATION</scope>
</reference>
<feature type="region of interest" description="Disordered" evidence="1">
    <location>
        <begin position="268"/>
        <end position="376"/>
    </location>
</feature>
<dbReference type="CDD" id="cd23767">
    <property type="entry name" value="IQCD"/>
    <property type="match status" value="1"/>
</dbReference>
<feature type="compositionally biased region" description="Basic residues" evidence="1">
    <location>
        <begin position="157"/>
        <end position="172"/>
    </location>
</feature>
<evidence type="ECO:0000256" key="1">
    <source>
        <dbReference type="SAM" id="MobiDB-lite"/>
    </source>
</evidence>
<dbReference type="Proteomes" id="UP000694552">
    <property type="component" value="Unplaced"/>
</dbReference>
<feature type="compositionally biased region" description="Low complexity" evidence="1">
    <location>
        <begin position="204"/>
        <end position="218"/>
    </location>
</feature>
<evidence type="ECO:0000313" key="2">
    <source>
        <dbReference type="Ensembl" id="ENSOSUP00000023272.1"/>
    </source>
</evidence>
<dbReference type="SMART" id="SM00015">
    <property type="entry name" value="IQ"/>
    <property type="match status" value="1"/>
</dbReference>
<feature type="compositionally biased region" description="Basic and acidic residues" evidence="1">
    <location>
        <begin position="527"/>
        <end position="536"/>
    </location>
</feature>
<organism evidence="2 3">
    <name type="scientific">Otus sunia</name>
    <name type="common">Oriental scops-owl</name>
    <dbReference type="NCBI Taxonomy" id="257818"/>
    <lineage>
        <taxon>Eukaryota</taxon>
        <taxon>Metazoa</taxon>
        <taxon>Chordata</taxon>
        <taxon>Craniata</taxon>
        <taxon>Vertebrata</taxon>
        <taxon>Euteleostomi</taxon>
        <taxon>Archelosauria</taxon>
        <taxon>Archosauria</taxon>
        <taxon>Dinosauria</taxon>
        <taxon>Saurischia</taxon>
        <taxon>Theropoda</taxon>
        <taxon>Coelurosauria</taxon>
        <taxon>Aves</taxon>
        <taxon>Neognathae</taxon>
        <taxon>Neoaves</taxon>
        <taxon>Telluraves</taxon>
        <taxon>Strigiformes</taxon>
        <taxon>Strigidae</taxon>
        <taxon>Otus</taxon>
    </lineage>
</organism>
<dbReference type="Pfam" id="PF00612">
    <property type="entry name" value="IQ"/>
    <property type="match status" value="1"/>
</dbReference>
<dbReference type="InterPro" id="IPR042506">
    <property type="entry name" value="IQCC"/>
</dbReference>
<accession>A0A8C8BT78</accession>
<dbReference type="PANTHER" id="PTHR16049">
    <property type="entry name" value="IQ DOMAIN-CONTAINING PROTEIN C"/>
    <property type="match status" value="1"/>
</dbReference>
<sequence length="622" mass="66927">MLVLRSGPAPAILHAQLVSGSATALGTRRRKFPSPLNANPQPRGCRTGVRGARGVQGARGQVSGGIWGVRWARGRTRPGWHRRPDRGLAQGPCPAAPVSPRSSGWRTGGRSGAPRPAWPSRRPPGPHGRCPPARARPSCCRCPPCPRPGSAPGSGGRARRGCGRAARGRRGGPRCSTASSPTSLTSARWREGCSASSATSTPESCRPSGRSAPSSSWSTCGRCRRSWRGSTSASTSAWRSFPRSRRRRQLTGTWTSCWHTWRSSAAPYRSCTSQRAPTPRTRRPDPAPGPAGGRPPPGDPTGAPHRGHPHGRADGGDTDHTTRGQRGRSRPARPTSGSPSPPSTPRRHFGGTHSAGGGGEGRGAPSRSDDVTGRRPAPGEVAAMAVALGPQAEADEGWRRLLRAVTRLQACVRGYLLRKRFGSLRAEYEEVVREIEGDLSQLEWRGRFLPRPVFVPEPRQGKCLGLQEAVPSDEVSAEKPQEELDASEPERDWGCSSVKPTAQLQSEKELSSPGEGDAVSPPDLGADTEKHTEKGRNAPAGSEDWQNESSVSSVWHSAGLEAESLEASLEIPLEDIKELPRTRSGLQSYRNHLIMELLWLQQAIVSRKNYLMLKQKLRTPDP</sequence>
<reference evidence="2" key="2">
    <citation type="submission" date="2025-09" db="UniProtKB">
        <authorList>
            <consortium name="Ensembl"/>
        </authorList>
    </citation>
    <scope>IDENTIFICATION</scope>
</reference>